<dbReference type="Proteomes" id="UP000199045">
    <property type="component" value="Unassembled WGS sequence"/>
</dbReference>
<dbReference type="EMBL" id="FNBN01000007">
    <property type="protein sequence ID" value="SDG85416.1"/>
    <property type="molecule type" value="Genomic_DNA"/>
</dbReference>
<proteinExistence type="predicted"/>
<evidence type="ECO:0000313" key="1">
    <source>
        <dbReference type="EMBL" id="SDG85416.1"/>
    </source>
</evidence>
<accession>A0A1G7XMX5</accession>
<reference evidence="1 2" key="1">
    <citation type="submission" date="2016-10" db="EMBL/GenBank/DDBJ databases">
        <authorList>
            <person name="de Groot N.N."/>
        </authorList>
    </citation>
    <scope>NUCLEOTIDE SEQUENCE [LARGE SCALE GENOMIC DNA]</scope>
    <source>
        <strain evidence="1 2">DSM 527</strain>
    </source>
</reference>
<organism evidence="1 2">
    <name type="scientific">Chitinophaga filiformis</name>
    <name type="common">Myxococcus filiformis</name>
    <name type="synonym">Flexibacter filiformis</name>
    <dbReference type="NCBI Taxonomy" id="104663"/>
    <lineage>
        <taxon>Bacteria</taxon>
        <taxon>Pseudomonadati</taxon>
        <taxon>Bacteroidota</taxon>
        <taxon>Chitinophagia</taxon>
        <taxon>Chitinophagales</taxon>
        <taxon>Chitinophagaceae</taxon>
        <taxon>Chitinophaga</taxon>
    </lineage>
</organism>
<dbReference type="AlphaFoldDB" id="A0A1G7XMX5"/>
<name>A0A1G7XMX5_CHIFI</name>
<gene>
    <name evidence="1" type="ORF">SAMN04488121_1072</name>
</gene>
<sequence length="107" mass="12181">MKKALILDKKTMARTNNHLWNGLKTSRGKINKDFVLKTRGDKTFISKYPDMSNVVPSALQLTYKDRFMHAVAYAKSIISDPGKKATYKVRPGSTVYHSAIKDYLENN</sequence>
<dbReference type="STRING" id="104663.SAMN04488121_1072"/>
<protein>
    <submittedName>
        <fullName evidence="1">Uncharacterized protein</fullName>
    </submittedName>
</protein>
<evidence type="ECO:0000313" key="2">
    <source>
        <dbReference type="Proteomes" id="UP000199045"/>
    </source>
</evidence>